<feature type="region of interest" description="Disordered" evidence="3">
    <location>
        <begin position="511"/>
        <end position="533"/>
    </location>
</feature>
<accession>A0AA38WHM8</accession>
<feature type="region of interest" description="Disordered" evidence="3">
    <location>
        <begin position="256"/>
        <end position="417"/>
    </location>
</feature>
<dbReference type="Gene3D" id="1.20.5.1160">
    <property type="entry name" value="Vasodilator-stimulated phosphoprotein"/>
    <property type="match status" value="1"/>
</dbReference>
<feature type="region of interest" description="Disordered" evidence="3">
    <location>
        <begin position="1113"/>
        <end position="1245"/>
    </location>
</feature>
<evidence type="ECO:0000256" key="1">
    <source>
        <dbReference type="PROSITE-ProRule" id="PRU00047"/>
    </source>
</evidence>
<reference evidence="5" key="1">
    <citation type="submission" date="2023-03" db="EMBL/GenBank/DDBJ databases">
        <title>Chromosome-scale reference genome and RAD-based genetic map of yellow starthistle (Centaurea solstitialis) reveal putative structural variation and QTLs associated with invader traits.</title>
        <authorList>
            <person name="Reatini B."/>
            <person name="Cang F.A."/>
            <person name="Jiang Q."/>
            <person name="Mckibben M.T.W."/>
            <person name="Barker M.S."/>
            <person name="Rieseberg L.H."/>
            <person name="Dlugosch K.M."/>
        </authorList>
    </citation>
    <scope>NUCLEOTIDE SEQUENCE</scope>
    <source>
        <strain evidence="5">CAN-66</strain>
        <tissue evidence="5">Leaf</tissue>
    </source>
</reference>
<name>A0AA38WHM8_9ASTR</name>
<dbReference type="GO" id="GO:0008270">
    <property type="term" value="F:zinc ion binding"/>
    <property type="evidence" value="ECO:0007669"/>
    <property type="project" value="UniProtKB-KW"/>
</dbReference>
<feature type="compositionally biased region" description="Basic and acidic residues" evidence="3">
    <location>
        <begin position="516"/>
        <end position="528"/>
    </location>
</feature>
<feature type="coiled-coil region" evidence="2">
    <location>
        <begin position="537"/>
        <end position="627"/>
    </location>
</feature>
<feature type="compositionally biased region" description="Polar residues" evidence="3">
    <location>
        <begin position="302"/>
        <end position="311"/>
    </location>
</feature>
<feature type="domain" description="CCHC-type" evidence="4">
    <location>
        <begin position="420"/>
        <end position="435"/>
    </location>
</feature>
<feature type="compositionally biased region" description="Basic residues" evidence="3">
    <location>
        <begin position="960"/>
        <end position="969"/>
    </location>
</feature>
<dbReference type="Pfam" id="PF00098">
    <property type="entry name" value="zf-CCHC"/>
    <property type="match status" value="1"/>
</dbReference>
<dbReference type="Gene3D" id="4.10.60.10">
    <property type="entry name" value="Zinc finger, CCHC-type"/>
    <property type="match status" value="1"/>
</dbReference>
<dbReference type="InterPro" id="IPR001878">
    <property type="entry name" value="Znf_CCHC"/>
</dbReference>
<dbReference type="EMBL" id="JARYMX010000005">
    <property type="protein sequence ID" value="KAJ9548751.1"/>
    <property type="molecule type" value="Genomic_DNA"/>
</dbReference>
<comment type="caution">
    <text evidence="5">The sequence shown here is derived from an EMBL/GenBank/DDBJ whole genome shotgun (WGS) entry which is preliminary data.</text>
</comment>
<dbReference type="SMART" id="SM00343">
    <property type="entry name" value="ZnF_C2HC"/>
    <property type="match status" value="1"/>
</dbReference>
<evidence type="ECO:0000256" key="2">
    <source>
        <dbReference type="SAM" id="Coils"/>
    </source>
</evidence>
<keyword evidence="6" id="KW-1185">Reference proteome</keyword>
<feature type="compositionally biased region" description="Basic residues" evidence="3">
    <location>
        <begin position="1113"/>
        <end position="1127"/>
    </location>
</feature>
<feature type="compositionally biased region" description="Basic residues" evidence="3">
    <location>
        <begin position="981"/>
        <end position="996"/>
    </location>
</feature>
<feature type="compositionally biased region" description="Basic and acidic residues" evidence="3">
    <location>
        <begin position="270"/>
        <end position="286"/>
    </location>
</feature>
<evidence type="ECO:0000256" key="3">
    <source>
        <dbReference type="SAM" id="MobiDB-lite"/>
    </source>
</evidence>
<organism evidence="5 6">
    <name type="scientific">Centaurea solstitialis</name>
    <name type="common">yellow star-thistle</name>
    <dbReference type="NCBI Taxonomy" id="347529"/>
    <lineage>
        <taxon>Eukaryota</taxon>
        <taxon>Viridiplantae</taxon>
        <taxon>Streptophyta</taxon>
        <taxon>Embryophyta</taxon>
        <taxon>Tracheophyta</taxon>
        <taxon>Spermatophyta</taxon>
        <taxon>Magnoliopsida</taxon>
        <taxon>eudicotyledons</taxon>
        <taxon>Gunneridae</taxon>
        <taxon>Pentapetalae</taxon>
        <taxon>asterids</taxon>
        <taxon>campanulids</taxon>
        <taxon>Asterales</taxon>
        <taxon>Asteraceae</taxon>
        <taxon>Carduoideae</taxon>
        <taxon>Cardueae</taxon>
        <taxon>Centaureinae</taxon>
        <taxon>Centaurea</taxon>
    </lineage>
</organism>
<evidence type="ECO:0000313" key="5">
    <source>
        <dbReference type="EMBL" id="KAJ9548751.1"/>
    </source>
</evidence>
<dbReference type="InterPro" id="IPR036875">
    <property type="entry name" value="Znf_CCHC_sf"/>
</dbReference>
<protein>
    <recommendedName>
        <fullName evidence="4">CCHC-type domain-containing protein</fullName>
    </recommendedName>
</protein>
<feature type="compositionally biased region" description="Basic and acidic residues" evidence="3">
    <location>
        <begin position="1155"/>
        <end position="1167"/>
    </location>
</feature>
<keyword evidence="1" id="KW-0479">Metal-binding</keyword>
<evidence type="ECO:0000259" key="4">
    <source>
        <dbReference type="PROSITE" id="PS50158"/>
    </source>
</evidence>
<keyword evidence="1" id="KW-0863">Zinc-finger</keyword>
<dbReference type="Pfam" id="PF14223">
    <property type="entry name" value="Retrotran_gag_2"/>
    <property type="match status" value="1"/>
</dbReference>
<feature type="compositionally biased region" description="Basic and acidic residues" evidence="3">
    <location>
        <begin position="930"/>
        <end position="942"/>
    </location>
</feature>
<dbReference type="GO" id="GO:0003676">
    <property type="term" value="F:nucleic acid binding"/>
    <property type="evidence" value="ECO:0007669"/>
    <property type="project" value="InterPro"/>
</dbReference>
<feature type="compositionally biased region" description="Basic and acidic residues" evidence="3">
    <location>
        <begin position="1196"/>
        <end position="1210"/>
    </location>
</feature>
<feature type="compositionally biased region" description="Basic and acidic residues" evidence="3">
    <location>
        <begin position="826"/>
        <end position="836"/>
    </location>
</feature>
<proteinExistence type="predicted"/>
<sequence>MNTRDALAIGSDTRPPVLFRGDFSQWKSRFLDFVAKQPLHKQIMESLKNGPVKYYTEIPAVPDGNPPIVGGIVEKDETNFTPEEANRVRGDILAKSYLIQSLPNEIYANIDCNDTGKAMWDEITSLMHGTEKGIQMKRTNLLTKFATFKGREGELLEDTYHRFCTMINELRKNNLKKSQLDINIQFINSLRSEWRRFASNLQQNRNLEDLDIHELFELLNHNQDEVLEILGTEKKPEKYTDPLALVVDRRQYSSGRSSRYEEDYDIPSDIGERGSESDEEMSDMKKALALITRTMAKRTSRKPLSSNNHRYSSGRRYEARDRYEPKNDARRYERATETDNRRYEDSRERRYEEPRERRYEERRYEDPRDRRFDEPKRYERKPEPRRYEQGGRTDYQKSEETAKPEDKGKEVKKADGGPTCFKCGKPGHFAKNCTNHVSKYDYYKNKMNLAKRQDEGHALLAEDEAWLQMSSDDEERGLVCMLAQDDAWNVDSDEGKEDQLCLMADVEEQYSEDSDKDYNDVDSDHSDSSSEVLPDPYIELENQVKSLAQKVSEYENKIKQANKRTTIVESKLASEHALVVKFSTELAHSKEKVTTLTLANKTLEDKVASLNDNISDLQKKLHEAEVLSRESLQKYEVIFAQRTNLFAKIKDMEDKFLKRGQTDQTIHMNQPKEFNYYNPKEGIGYKSPCYLKRAISKTPTMYDLRYMSHGYKIVFMKESDDPEQLKEIEKKEKARKNKQSFPFNYTSLNASYATREIPLSKDCMPSYTEAEMNQEVPILSKIFNDNRTFFEKRIATLEAELEDERRMSLREKDLFLSKINELETALKSKSPSKDKQSTFGTRDNSRHHHHTLNVDAPDFRPSSTFSQNSQSMVLTSPIYTTISYMGDLTYTAPKSTVQISEIVSDDCSNRVGENGISSGLSKPGNVDPPKLTRKDKGKDKVITLESEVASSSRSNVNVPKKSKRFRKPKNTFNPKEQSHNFHPRKNVSHTHTHTHNVKGSNHASPNMTNNHMRQGRHREKENGSKEGGRPKPFAHKPRFAKNRFSKDEFHRAHSHIPYTPFNFHVCEHVTYGYRSDFCCQNCFHFGYCANAFVNECYAPNYFGFYNHHNHFSHAKKRKSKPKKKTPKKSKEEPKPVGLSPLPASPEPETGTPEVSSRRVSEGLERGHSPGGDDQGCEDEDPSLYLLVDYDSDDFGDDHPSEGEDDIRFEGDLTVEESEQSEGSKRNDEWETGPKVLTGPSLSIGRRRAATSATRIHVLSTGTHTASLCDAVSAPPITILSDVIGTPRVVSTTGISRGPAGSPTMVTITPAMNVGHTVDSAVVQTERLCDTRVTYPASVVREILDNALKVVRDEFVHHHLRDRLHPTTRLMS</sequence>
<evidence type="ECO:0000313" key="6">
    <source>
        <dbReference type="Proteomes" id="UP001172457"/>
    </source>
</evidence>
<feature type="compositionally biased region" description="Polar residues" evidence="3">
    <location>
        <begin position="997"/>
        <end position="1012"/>
    </location>
</feature>
<dbReference type="Proteomes" id="UP001172457">
    <property type="component" value="Chromosome 5"/>
</dbReference>
<feature type="region of interest" description="Disordered" evidence="3">
    <location>
        <begin position="913"/>
        <end position="1039"/>
    </location>
</feature>
<feature type="compositionally biased region" description="Basic and acidic residues" evidence="3">
    <location>
        <begin position="1018"/>
        <end position="1029"/>
    </location>
</feature>
<feature type="region of interest" description="Disordered" evidence="3">
    <location>
        <begin position="826"/>
        <end position="867"/>
    </location>
</feature>
<dbReference type="PROSITE" id="PS50158">
    <property type="entry name" value="ZF_CCHC"/>
    <property type="match status" value="1"/>
</dbReference>
<feature type="compositionally biased region" description="Basic and acidic residues" evidence="3">
    <location>
        <begin position="315"/>
        <end position="415"/>
    </location>
</feature>
<gene>
    <name evidence="5" type="ORF">OSB04_021294</name>
</gene>
<dbReference type="SUPFAM" id="SSF57756">
    <property type="entry name" value="Retrovirus zinc finger-like domains"/>
    <property type="match status" value="1"/>
</dbReference>
<feature type="compositionally biased region" description="Polar residues" evidence="3">
    <location>
        <begin position="948"/>
        <end position="957"/>
    </location>
</feature>
<keyword evidence="2" id="KW-0175">Coiled coil</keyword>
<keyword evidence="1" id="KW-0862">Zinc</keyword>